<sequence length="120" mass="13706">MATRSQAMRVIRSSRSKAIGPDHLSSYMLKRAAPLIDDPLLEIFNKSIATHIFPSSWLKTYILPLSKKKLITDIIDTRPIAKPCEVSKACERLVHEQLSDHLERFELLNPRQASFRRGHG</sequence>
<evidence type="ECO:0000313" key="2">
    <source>
        <dbReference type="Proteomes" id="UP001627154"/>
    </source>
</evidence>
<dbReference type="Proteomes" id="UP001627154">
    <property type="component" value="Unassembled WGS sequence"/>
</dbReference>
<dbReference type="EMBL" id="JBJJXI010000114">
    <property type="protein sequence ID" value="KAL3390869.1"/>
    <property type="molecule type" value="Genomic_DNA"/>
</dbReference>
<reference evidence="1 2" key="1">
    <citation type="journal article" date="2024" name="bioRxiv">
        <title>A reference genome for Trichogramma kaykai: A tiny desert-dwelling parasitoid wasp with competing sex-ratio distorters.</title>
        <authorList>
            <person name="Culotta J."/>
            <person name="Lindsey A.R."/>
        </authorList>
    </citation>
    <scope>NUCLEOTIDE SEQUENCE [LARGE SCALE GENOMIC DNA]</scope>
    <source>
        <strain evidence="1 2">KSX58</strain>
    </source>
</reference>
<evidence type="ECO:0000313" key="1">
    <source>
        <dbReference type="EMBL" id="KAL3390869.1"/>
    </source>
</evidence>
<keyword evidence="2" id="KW-1185">Reference proteome</keyword>
<evidence type="ECO:0008006" key="3">
    <source>
        <dbReference type="Google" id="ProtNLM"/>
    </source>
</evidence>
<name>A0ABD2WCU7_9HYME</name>
<dbReference type="PANTHER" id="PTHR33395">
    <property type="entry name" value="TRANSCRIPTASE, PUTATIVE-RELATED-RELATED"/>
    <property type="match status" value="1"/>
</dbReference>
<comment type="caution">
    <text evidence="1">The sequence shown here is derived from an EMBL/GenBank/DDBJ whole genome shotgun (WGS) entry which is preliminary data.</text>
</comment>
<accession>A0ABD2WCU7</accession>
<organism evidence="1 2">
    <name type="scientific">Trichogramma kaykai</name>
    <dbReference type="NCBI Taxonomy" id="54128"/>
    <lineage>
        <taxon>Eukaryota</taxon>
        <taxon>Metazoa</taxon>
        <taxon>Ecdysozoa</taxon>
        <taxon>Arthropoda</taxon>
        <taxon>Hexapoda</taxon>
        <taxon>Insecta</taxon>
        <taxon>Pterygota</taxon>
        <taxon>Neoptera</taxon>
        <taxon>Endopterygota</taxon>
        <taxon>Hymenoptera</taxon>
        <taxon>Apocrita</taxon>
        <taxon>Proctotrupomorpha</taxon>
        <taxon>Chalcidoidea</taxon>
        <taxon>Trichogrammatidae</taxon>
        <taxon>Trichogramma</taxon>
    </lineage>
</organism>
<protein>
    <recommendedName>
        <fullName evidence="3">Reverse transcriptase domain-containing protein</fullName>
    </recommendedName>
</protein>
<dbReference type="PANTHER" id="PTHR33395:SF22">
    <property type="entry name" value="REVERSE TRANSCRIPTASE DOMAIN-CONTAINING PROTEIN"/>
    <property type="match status" value="1"/>
</dbReference>
<dbReference type="AlphaFoldDB" id="A0ABD2WCU7"/>
<gene>
    <name evidence="1" type="ORF">TKK_014336</name>
</gene>
<proteinExistence type="predicted"/>